<dbReference type="EMBL" id="JAMPKX010000003">
    <property type="protein sequence ID" value="MEP0947301.1"/>
    <property type="molecule type" value="Genomic_DNA"/>
</dbReference>
<sequence length="48" mass="5414">MTTLKTSQSASASSSARNALENREDFSLWAEAVKQQMLEALQKRQRTN</sequence>
<dbReference type="RefSeq" id="WP_190514575.1">
    <property type="nucleotide sequence ID" value="NZ_JAMPKX010000003.1"/>
</dbReference>
<gene>
    <name evidence="2" type="ORF">NC992_10495</name>
</gene>
<protein>
    <submittedName>
        <fullName evidence="2">Uncharacterized protein</fullName>
    </submittedName>
</protein>
<feature type="compositionally biased region" description="Low complexity" evidence="1">
    <location>
        <begin position="7"/>
        <end position="16"/>
    </location>
</feature>
<evidence type="ECO:0000313" key="3">
    <source>
        <dbReference type="Proteomes" id="UP001482513"/>
    </source>
</evidence>
<reference evidence="2 3" key="1">
    <citation type="submission" date="2022-04" db="EMBL/GenBank/DDBJ databases">
        <title>Positive selection, recombination, and allopatry shape intraspecific diversity of widespread and dominant cyanobacteria.</title>
        <authorList>
            <person name="Wei J."/>
            <person name="Shu W."/>
            <person name="Hu C."/>
        </authorList>
    </citation>
    <scope>NUCLEOTIDE SEQUENCE [LARGE SCALE GENOMIC DNA]</scope>
    <source>
        <strain evidence="2 3">DQ-A4</strain>
    </source>
</reference>
<evidence type="ECO:0000313" key="2">
    <source>
        <dbReference type="EMBL" id="MEP0947301.1"/>
    </source>
</evidence>
<accession>A0ABV0K3E6</accession>
<name>A0ABV0K3E6_9CYAN</name>
<dbReference type="Proteomes" id="UP001482513">
    <property type="component" value="Unassembled WGS sequence"/>
</dbReference>
<organism evidence="2 3">
    <name type="scientific">Leptolyngbya subtilissima DQ-A4</name>
    <dbReference type="NCBI Taxonomy" id="2933933"/>
    <lineage>
        <taxon>Bacteria</taxon>
        <taxon>Bacillati</taxon>
        <taxon>Cyanobacteriota</taxon>
        <taxon>Cyanophyceae</taxon>
        <taxon>Leptolyngbyales</taxon>
        <taxon>Leptolyngbyaceae</taxon>
        <taxon>Leptolyngbya group</taxon>
        <taxon>Leptolyngbya</taxon>
    </lineage>
</organism>
<comment type="caution">
    <text evidence="2">The sequence shown here is derived from an EMBL/GenBank/DDBJ whole genome shotgun (WGS) entry which is preliminary data.</text>
</comment>
<proteinExistence type="predicted"/>
<evidence type="ECO:0000256" key="1">
    <source>
        <dbReference type="SAM" id="MobiDB-lite"/>
    </source>
</evidence>
<feature type="region of interest" description="Disordered" evidence="1">
    <location>
        <begin position="1"/>
        <end position="20"/>
    </location>
</feature>
<keyword evidence="3" id="KW-1185">Reference proteome</keyword>